<evidence type="ECO:0000256" key="13">
    <source>
        <dbReference type="ARBA" id="ARBA00043832"/>
    </source>
</evidence>
<dbReference type="PANTHER" id="PTHR20963:SF8">
    <property type="entry name" value="MULTIPLE INOSITOL POLYPHOSPHATE PHOSPHATASE 1"/>
    <property type="match status" value="1"/>
</dbReference>
<dbReference type="InterPro" id="IPR000560">
    <property type="entry name" value="His_Pase_clade-2"/>
</dbReference>
<dbReference type="SUPFAM" id="SSF53254">
    <property type="entry name" value="Phosphoglycerate mutase-like"/>
    <property type="match status" value="2"/>
</dbReference>
<evidence type="ECO:0000256" key="5">
    <source>
        <dbReference type="ARBA" id="ARBA00018097"/>
    </source>
</evidence>
<evidence type="ECO:0000256" key="12">
    <source>
        <dbReference type="ARBA" id="ARBA00043691"/>
    </source>
</evidence>
<evidence type="ECO:0000256" key="6">
    <source>
        <dbReference type="ARBA" id="ARBA00022729"/>
    </source>
</evidence>
<dbReference type="EMBL" id="KK100696">
    <property type="protein sequence ID" value="KIZ04268.1"/>
    <property type="molecule type" value="Genomic_DNA"/>
</dbReference>
<dbReference type="GO" id="GO:0034417">
    <property type="term" value="F:bisphosphoglycerate 3-phosphatase activity"/>
    <property type="evidence" value="ECO:0007669"/>
    <property type="project" value="UniProtKB-EC"/>
</dbReference>
<keyword evidence="16" id="KW-1185">Reference proteome</keyword>
<dbReference type="InterPro" id="IPR029033">
    <property type="entry name" value="His_PPase_superfam"/>
</dbReference>
<comment type="catalytic activity">
    <reaction evidence="11">
        <text>1D-myo-inositol 1,2,4,5,6-pentakisphosphate + H2O = 1D-myo-inositol 1,2,5,6-tetrakisphosphate + phosphate</text>
        <dbReference type="Rhea" id="RHEA:77115"/>
        <dbReference type="ChEBI" id="CHEBI:15377"/>
        <dbReference type="ChEBI" id="CHEBI:43474"/>
        <dbReference type="ChEBI" id="CHEBI:57798"/>
        <dbReference type="ChEBI" id="CHEBI:195535"/>
        <dbReference type="EC" id="3.1.3.62"/>
    </reaction>
    <physiologicalReaction direction="left-to-right" evidence="11">
        <dbReference type="Rhea" id="RHEA:77116"/>
    </physiologicalReaction>
</comment>
<feature type="compositionally biased region" description="Gly residues" evidence="14">
    <location>
        <begin position="346"/>
        <end position="357"/>
    </location>
</feature>
<dbReference type="GO" id="GO:0003993">
    <property type="term" value="F:acid phosphatase activity"/>
    <property type="evidence" value="ECO:0007669"/>
    <property type="project" value="TreeGrafter"/>
</dbReference>
<evidence type="ECO:0000256" key="4">
    <source>
        <dbReference type="ARBA" id="ARBA00013040"/>
    </source>
</evidence>
<evidence type="ECO:0000313" key="16">
    <source>
        <dbReference type="Proteomes" id="UP000054498"/>
    </source>
</evidence>
<evidence type="ECO:0000313" key="15">
    <source>
        <dbReference type="EMBL" id="KIZ04268.1"/>
    </source>
</evidence>
<dbReference type="GO" id="GO:0052745">
    <property type="term" value="F:inositol phosphate phosphatase activity"/>
    <property type="evidence" value="ECO:0007669"/>
    <property type="project" value="TreeGrafter"/>
</dbReference>
<dbReference type="EC" id="3.1.3.62" evidence="4"/>
<dbReference type="PANTHER" id="PTHR20963">
    <property type="entry name" value="MULTIPLE INOSITOL POLYPHOSPHATE PHOSPHATASE-RELATED"/>
    <property type="match status" value="1"/>
</dbReference>
<comment type="catalytic activity">
    <reaction evidence="10">
        <text>1D-myo-inositol 1,2,5,6-tetrakisphosphate + H2O = 1D-myo-inositol 1,2,6-trisphosphate + phosphate</text>
        <dbReference type="Rhea" id="RHEA:77119"/>
        <dbReference type="ChEBI" id="CHEBI:15377"/>
        <dbReference type="ChEBI" id="CHEBI:43474"/>
        <dbReference type="ChEBI" id="CHEBI:195535"/>
        <dbReference type="ChEBI" id="CHEBI:195537"/>
        <dbReference type="EC" id="3.1.3.62"/>
    </reaction>
    <physiologicalReaction direction="left-to-right" evidence="10">
        <dbReference type="Rhea" id="RHEA:77120"/>
    </physiologicalReaction>
</comment>
<evidence type="ECO:0000256" key="7">
    <source>
        <dbReference type="ARBA" id="ARBA00022801"/>
    </source>
</evidence>
<name>A0A0D2K0W6_9CHLO</name>
<evidence type="ECO:0000256" key="9">
    <source>
        <dbReference type="ARBA" id="ARBA00031642"/>
    </source>
</evidence>
<comment type="catalytic activity">
    <reaction evidence="13">
        <text>(2R)-2,3-bisphosphoglycerate + H2O = (2R)-2-phosphoglycerate + phosphate</text>
        <dbReference type="Rhea" id="RHEA:27381"/>
        <dbReference type="ChEBI" id="CHEBI:15377"/>
        <dbReference type="ChEBI" id="CHEBI:43474"/>
        <dbReference type="ChEBI" id="CHEBI:58248"/>
        <dbReference type="ChEBI" id="CHEBI:58289"/>
        <dbReference type="EC" id="3.1.3.80"/>
    </reaction>
    <physiologicalReaction direction="left-to-right" evidence="13">
        <dbReference type="Rhea" id="RHEA:27382"/>
    </physiologicalReaction>
</comment>
<feature type="region of interest" description="Disordered" evidence="14">
    <location>
        <begin position="274"/>
        <end position="366"/>
    </location>
</feature>
<evidence type="ECO:0000256" key="2">
    <source>
        <dbReference type="ARBA" id="ARBA00008422"/>
    </source>
</evidence>
<feature type="compositionally biased region" description="Low complexity" evidence="14">
    <location>
        <begin position="331"/>
        <end position="345"/>
    </location>
</feature>
<dbReference type="Pfam" id="PF00328">
    <property type="entry name" value="His_Phos_2"/>
    <property type="match status" value="1"/>
</dbReference>
<proteinExistence type="inferred from homology"/>
<keyword evidence="6" id="KW-0732">Signal</keyword>
<sequence>MMSLARRLRRRFPSLLDRPYFPKRYPIISTQVARAAQSASAFALGFFQRAGANGGRPQPVAMSMLPKRRDAVLRFFQVCPAYLQHEDTVERWLAPWLWHHWESILPDVERRLGLPRGAAQPCDIDALWQLCSYEAGLLGALGGACSAFERPEAELLEWMEDVRLYETQGPGADINSRIAGVLLADLGASLRGAAQASAAGKEPLQLARLHFAHCETLTPLLTLLGLFKAQLSGRASAAAPGAPVVSPRQAQQEVGGVDSIVDDAALAVARRLAETRSGSSSGGANGDGLADAGSGGVGSSSLSDGGGGALDNGSETSVGSTDSWGLESHLGASSSSSSSSSSRSSSGGGGSSGGDGAGRLRHKHGPRAAGCAYKGRELAGGPLAPPPGWEPLPNDGGREWRGGRVAPLGGNLVVVLYQSDSRPARHVVRFVHNEQVLAPPFCGGGTDCDLGEFLEAVVDKGAASVGQLLELCEVDRRGAGPGQGRGAAGAAPVVTADGLQIELPSLS</sequence>
<comment type="similarity">
    <text evidence="2">Belongs to the histidine acid phosphatase family. MINPP1 subfamily.</text>
</comment>
<dbReference type="EC" id="3.1.3.80" evidence="3"/>
<comment type="catalytic activity">
    <reaction evidence="12">
        <text>1D-myo-inositol hexakisphosphate + H2O = 1D-myo-inositol 1,2,4,5,6-pentakisphosphate + phosphate</text>
        <dbReference type="Rhea" id="RHEA:16989"/>
        <dbReference type="ChEBI" id="CHEBI:15377"/>
        <dbReference type="ChEBI" id="CHEBI:43474"/>
        <dbReference type="ChEBI" id="CHEBI:57798"/>
        <dbReference type="ChEBI" id="CHEBI:58130"/>
        <dbReference type="EC" id="3.1.3.62"/>
    </reaction>
    <physiologicalReaction direction="left-to-right" evidence="12">
        <dbReference type="Rhea" id="RHEA:16990"/>
    </physiologicalReaction>
</comment>
<protein>
    <recommendedName>
        <fullName evidence="5">Multiple inositol polyphosphate phosphatase 1</fullName>
        <ecNumber evidence="4">3.1.3.62</ecNumber>
        <ecNumber evidence="3">3.1.3.80</ecNumber>
    </recommendedName>
    <alternativeName>
        <fullName evidence="9">2,3-bisphosphoglycerate 3-phosphatase</fullName>
    </alternativeName>
</protein>
<dbReference type="GO" id="GO:0016020">
    <property type="term" value="C:membrane"/>
    <property type="evidence" value="ECO:0007669"/>
    <property type="project" value="UniProtKB-SubCell"/>
</dbReference>
<evidence type="ECO:0000256" key="1">
    <source>
        <dbReference type="ARBA" id="ARBA00004370"/>
    </source>
</evidence>
<evidence type="ECO:0000256" key="11">
    <source>
        <dbReference type="ARBA" id="ARBA00043671"/>
    </source>
</evidence>
<evidence type="ECO:0000256" key="3">
    <source>
        <dbReference type="ARBA" id="ARBA00012976"/>
    </source>
</evidence>
<gene>
    <name evidence="15" type="ORF">MNEG_3694</name>
</gene>
<comment type="subcellular location">
    <subcellularLocation>
        <location evidence="1">Membrane</location>
    </subcellularLocation>
</comment>
<dbReference type="OrthoDB" id="539235at2759"/>
<keyword evidence="7" id="KW-0378">Hydrolase</keyword>
<dbReference type="AlphaFoldDB" id="A0A0D2K0W6"/>
<dbReference type="Proteomes" id="UP000054498">
    <property type="component" value="Unassembled WGS sequence"/>
</dbReference>
<dbReference type="STRING" id="145388.A0A0D2K0W6"/>
<feature type="compositionally biased region" description="Gly residues" evidence="14">
    <location>
        <begin position="293"/>
        <end position="310"/>
    </location>
</feature>
<evidence type="ECO:0000256" key="8">
    <source>
        <dbReference type="ARBA" id="ARBA00023136"/>
    </source>
</evidence>
<accession>A0A0D2K0W6</accession>
<keyword evidence="8" id="KW-0472">Membrane</keyword>
<feature type="region of interest" description="Disordered" evidence="14">
    <location>
        <begin position="378"/>
        <end position="397"/>
    </location>
</feature>
<evidence type="ECO:0000256" key="10">
    <source>
        <dbReference type="ARBA" id="ARBA00043668"/>
    </source>
</evidence>
<dbReference type="CDD" id="cd07061">
    <property type="entry name" value="HP_HAP_like"/>
    <property type="match status" value="1"/>
</dbReference>
<organism evidence="15 16">
    <name type="scientific">Monoraphidium neglectum</name>
    <dbReference type="NCBI Taxonomy" id="145388"/>
    <lineage>
        <taxon>Eukaryota</taxon>
        <taxon>Viridiplantae</taxon>
        <taxon>Chlorophyta</taxon>
        <taxon>core chlorophytes</taxon>
        <taxon>Chlorophyceae</taxon>
        <taxon>CS clade</taxon>
        <taxon>Sphaeropleales</taxon>
        <taxon>Selenastraceae</taxon>
        <taxon>Monoraphidium</taxon>
    </lineage>
</organism>
<dbReference type="GeneID" id="25736572"/>
<dbReference type="Gene3D" id="3.40.50.1240">
    <property type="entry name" value="Phosphoglycerate mutase-like"/>
    <property type="match status" value="2"/>
</dbReference>
<dbReference type="KEGG" id="mng:MNEG_3694"/>
<evidence type="ECO:0000256" key="14">
    <source>
        <dbReference type="SAM" id="MobiDB-lite"/>
    </source>
</evidence>
<reference evidence="15 16" key="1">
    <citation type="journal article" date="2013" name="BMC Genomics">
        <title>Reconstruction of the lipid metabolism for the microalga Monoraphidium neglectum from its genome sequence reveals characteristics suitable for biofuel production.</title>
        <authorList>
            <person name="Bogen C."/>
            <person name="Al-Dilaimi A."/>
            <person name="Albersmeier A."/>
            <person name="Wichmann J."/>
            <person name="Grundmann M."/>
            <person name="Rupp O."/>
            <person name="Lauersen K.J."/>
            <person name="Blifernez-Klassen O."/>
            <person name="Kalinowski J."/>
            <person name="Goesmann A."/>
            <person name="Mussgnug J.H."/>
            <person name="Kruse O."/>
        </authorList>
    </citation>
    <scope>NUCLEOTIDE SEQUENCE [LARGE SCALE GENOMIC DNA]</scope>
    <source>
        <strain evidence="15 16">SAG 48.87</strain>
    </source>
</reference>
<dbReference type="RefSeq" id="XP_013903287.1">
    <property type="nucleotide sequence ID" value="XM_014047833.1"/>
</dbReference>